<gene>
    <name evidence="1" type="ORF">G2W53_036908</name>
</gene>
<evidence type="ECO:0000313" key="2">
    <source>
        <dbReference type="Proteomes" id="UP000634136"/>
    </source>
</evidence>
<protein>
    <submittedName>
        <fullName evidence="1">Uncharacterized protein</fullName>
    </submittedName>
</protein>
<organism evidence="1 2">
    <name type="scientific">Senna tora</name>
    <dbReference type="NCBI Taxonomy" id="362788"/>
    <lineage>
        <taxon>Eukaryota</taxon>
        <taxon>Viridiplantae</taxon>
        <taxon>Streptophyta</taxon>
        <taxon>Embryophyta</taxon>
        <taxon>Tracheophyta</taxon>
        <taxon>Spermatophyta</taxon>
        <taxon>Magnoliopsida</taxon>
        <taxon>eudicotyledons</taxon>
        <taxon>Gunneridae</taxon>
        <taxon>Pentapetalae</taxon>
        <taxon>rosids</taxon>
        <taxon>fabids</taxon>
        <taxon>Fabales</taxon>
        <taxon>Fabaceae</taxon>
        <taxon>Caesalpinioideae</taxon>
        <taxon>Cassia clade</taxon>
        <taxon>Senna</taxon>
    </lineage>
</organism>
<dbReference type="Proteomes" id="UP000634136">
    <property type="component" value="Unassembled WGS sequence"/>
</dbReference>
<dbReference type="OrthoDB" id="1412470at2759"/>
<evidence type="ECO:0000313" key="1">
    <source>
        <dbReference type="EMBL" id="KAF7810165.1"/>
    </source>
</evidence>
<keyword evidence="2" id="KW-1185">Reference proteome</keyword>
<proteinExistence type="predicted"/>
<name>A0A834SWQ2_9FABA</name>
<accession>A0A834SWQ2</accession>
<reference evidence="1" key="1">
    <citation type="submission" date="2020-09" db="EMBL/GenBank/DDBJ databases">
        <title>Genome-Enabled Discovery of Anthraquinone Biosynthesis in Senna tora.</title>
        <authorList>
            <person name="Kang S.-H."/>
            <person name="Pandey R.P."/>
            <person name="Lee C.-M."/>
            <person name="Sim J.-S."/>
            <person name="Jeong J.-T."/>
            <person name="Choi B.-S."/>
            <person name="Jung M."/>
            <person name="Ginzburg D."/>
            <person name="Zhao K."/>
            <person name="Won S.Y."/>
            <person name="Oh T.-J."/>
            <person name="Yu Y."/>
            <person name="Kim N.-H."/>
            <person name="Lee O.R."/>
            <person name="Lee T.-H."/>
            <person name="Bashyal P."/>
            <person name="Kim T.-S."/>
            <person name="Lee W.-H."/>
            <person name="Kawkins C."/>
            <person name="Kim C.-K."/>
            <person name="Kim J.S."/>
            <person name="Ahn B.O."/>
            <person name="Rhee S.Y."/>
            <person name="Sohng J.K."/>
        </authorList>
    </citation>
    <scope>NUCLEOTIDE SEQUENCE</scope>
    <source>
        <tissue evidence="1">Leaf</tissue>
    </source>
</reference>
<sequence>MKLFFQLRIDWIEDRILFLSKATEDVERFCAYFFNLLWALWKSRNEFCFEGNKEDPINILARAEIVLGFFKVCCFEFLGVSPGSAGVFYVGFEL</sequence>
<dbReference type="AlphaFoldDB" id="A0A834SWQ2"/>
<dbReference type="EMBL" id="JAAIUW010000011">
    <property type="protein sequence ID" value="KAF7810165.1"/>
    <property type="molecule type" value="Genomic_DNA"/>
</dbReference>
<comment type="caution">
    <text evidence="1">The sequence shown here is derived from an EMBL/GenBank/DDBJ whole genome shotgun (WGS) entry which is preliminary data.</text>
</comment>